<gene>
    <name evidence="2" type="ORF">MXD59_11835</name>
</gene>
<dbReference type="RefSeq" id="WP_248824712.1">
    <property type="nucleotide sequence ID" value="NZ_JALKFT010000009.1"/>
</dbReference>
<evidence type="ECO:0000256" key="1">
    <source>
        <dbReference type="SAM" id="MobiDB-lite"/>
    </source>
</evidence>
<evidence type="ECO:0000313" key="2">
    <source>
        <dbReference type="EMBL" id="MCK9876455.1"/>
    </source>
</evidence>
<proteinExistence type="predicted"/>
<evidence type="ECO:0000313" key="3">
    <source>
        <dbReference type="Proteomes" id="UP001201873"/>
    </source>
</evidence>
<dbReference type="EMBL" id="JALKFT010000009">
    <property type="protein sequence ID" value="MCK9876455.1"/>
    <property type="molecule type" value="Genomic_DNA"/>
</dbReference>
<dbReference type="EC" id="2.4.-.-" evidence="2"/>
<dbReference type="GO" id="GO:0016757">
    <property type="term" value="F:glycosyltransferase activity"/>
    <property type="evidence" value="ECO:0007669"/>
    <property type="project" value="UniProtKB-KW"/>
</dbReference>
<keyword evidence="3" id="KW-1185">Reference proteome</keyword>
<organism evidence="2 3">
    <name type="scientific">Frankia umida</name>
    <dbReference type="NCBI Taxonomy" id="573489"/>
    <lineage>
        <taxon>Bacteria</taxon>
        <taxon>Bacillati</taxon>
        <taxon>Actinomycetota</taxon>
        <taxon>Actinomycetes</taxon>
        <taxon>Frankiales</taxon>
        <taxon>Frankiaceae</taxon>
        <taxon>Frankia</taxon>
    </lineage>
</organism>
<keyword evidence="2" id="KW-0328">Glycosyltransferase</keyword>
<comment type="caution">
    <text evidence="2">The sequence shown here is derived from an EMBL/GenBank/DDBJ whole genome shotgun (WGS) entry which is preliminary data.</text>
</comment>
<name>A0ABT0JY29_9ACTN</name>
<protein>
    <submittedName>
        <fullName evidence="2">Glycosyltransferase</fullName>
        <ecNumber evidence="2">2.4.-.-</ecNumber>
    </submittedName>
</protein>
<reference evidence="2 3" key="1">
    <citation type="submission" date="2022-04" db="EMBL/GenBank/DDBJ databases">
        <title>Genome diversity in the genus Frankia.</title>
        <authorList>
            <person name="Carlos-Shanley C."/>
            <person name="Hahn D."/>
        </authorList>
    </citation>
    <scope>NUCLEOTIDE SEQUENCE [LARGE SCALE GENOMIC DNA]</scope>
    <source>
        <strain evidence="2 3">Ag45/Mut15</strain>
    </source>
</reference>
<dbReference type="SUPFAM" id="SSF53756">
    <property type="entry name" value="UDP-Glycosyltransferase/glycogen phosphorylase"/>
    <property type="match status" value="1"/>
</dbReference>
<dbReference type="Proteomes" id="UP001201873">
    <property type="component" value="Unassembled WGS sequence"/>
</dbReference>
<dbReference type="Pfam" id="PF13692">
    <property type="entry name" value="Glyco_trans_1_4"/>
    <property type="match status" value="1"/>
</dbReference>
<dbReference type="Gene3D" id="3.40.50.2000">
    <property type="entry name" value="Glycogen Phosphorylase B"/>
    <property type="match status" value="1"/>
</dbReference>
<sequence length="359" mass="39328">MSAPCAASLLVDCAGARVGGAKRLLNEFDLYLRDRELPGLHTIGRDRSLGATWLLRREREQTRGVRFDRSLALNNVSFVTAGRERHVLVHGAQHFLRRAEIRQLGRRISPAVHAQAPIVWAALHRADRVFVPSTSMAERVATYVPSVRNRLIVAFNPVTPPDPASTPAWKDPAGATETTRARGRDSDPVDFLCPVVILPQKLLTGRLRAGLAALDILAGPPHRIDATLSVTGRADQLEDPTVAHHPRLRLVGEHPAEAVIAMMARCDGIFFPLELESFGYPMAEGRMMGVPVIARDSAHNREIAGPALVGYQRESAEDIATALHAAQAMSRSATLKPDERGHFDRGRYFDQLLGLPPAH</sequence>
<keyword evidence="2" id="KW-0808">Transferase</keyword>
<feature type="region of interest" description="Disordered" evidence="1">
    <location>
        <begin position="162"/>
        <end position="184"/>
    </location>
</feature>
<accession>A0ABT0JY29</accession>